<reference evidence="3" key="1">
    <citation type="submission" date="2017-09" db="EMBL/GenBank/DDBJ databases">
        <title>Depth-based differentiation of microbial function through sediment-hosted aquifers and enrichment of novel symbionts in the deep terrestrial subsurface.</title>
        <authorList>
            <person name="Probst A.J."/>
            <person name="Ladd B."/>
            <person name="Jarett J.K."/>
            <person name="Geller-Mcgrath D.E."/>
            <person name="Sieber C.M.K."/>
            <person name="Emerson J.B."/>
            <person name="Anantharaman K."/>
            <person name="Thomas B.C."/>
            <person name="Malmstrom R."/>
            <person name="Stieglmeier M."/>
            <person name="Klingl A."/>
            <person name="Woyke T."/>
            <person name="Ryan C.M."/>
            <person name="Banfield J.F."/>
        </authorList>
    </citation>
    <scope>NUCLEOTIDE SEQUENCE [LARGE SCALE GENOMIC DNA]</scope>
</reference>
<proteinExistence type="predicted"/>
<dbReference type="AlphaFoldDB" id="A0A2H0UNS3"/>
<accession>A0A2H0UNS3</accession>
<feature type="transmembrane region" description="Helical" evidence="1">
    <location>
        <begin position="106"/>
        <end position="124"/>
    </location>
</feature>
<gene>
    <name evidence="2" type="ORF">COU10_01070</name>
</gene>
<evidence type="ECO:0000256" key="1">
    <source>
        <dbReference type="SAM" id="Phobius"/>
    </source>
</evidence>
<feature type="transmembrane region" description="Helical" evidence="1">
    <location>
        <begin position="80"/>
        <end position="100"/>
    </location>
</feature>
<name>A0A2H0UNS3_9BACT</name>
<feature type="transmembrane region" description="Helical" evidence="1">
    <location>
        <begin position="30"/>
        <end position="50"/>
    </location>
</feature>
<feature type="transmembrane region" description="Helical" evidence="1">
    <location>
        <begin position="56"/>
        <end position="73"/>
    </location>
</feature>
<organism evidence="2 3">
    <name type="scientific">Candidatus Harrisonbacteria bacterium CG10_big_fil_rev_8_21_14_0_10_45_28</name>
    <dbReference type="NCBI Taxonomy" id="1974586"/>
    <lineage>
        <taxon>Bacteria</taxon>
        <taxon>Candidatus Harrisoniibacteriota</taxon>
    </lineage>
</organism>
<dbReference type="Proteomes" id="UP000230903">
    <property type="component" value="Unassembled WGS sequence"/>
</dbReference>
<sequence>MNDLIVFGGIVVLFFGWLLVKSLTKSHGLCAICASTTTTWLGLLGLRFLGLYENDILLAVLLGASATGGYYWLGKSGNFALYKLPIFLSLIVGAYLIAWWQVSWTLILLISVVWILFWIFSFGAKNKGLLKKIIECCKNW</sequence>
<evidence type="ECO:0000313" key="2">
    <source>
        <dbReference type="EMBL" id="PIR88072.1"/>
    </source>
</evidence>
<evidence type="ECO:0000313" key="3">
    <source>
        <dbReference type="Proteomes" id="UP000230903"/>
    </source>
</evidence>
<comment type="caution">
    <text evidence="2">The sequence shown here is derived from an EMBL/GenBank/DDBJ whole genome shotgun (WGS) entry which is preliminary data.</text>
</comment>
<feature type="transmembrane region" description="Helical" evidence="1">
    <location>
        <begin position="6"/>
        <end position="23"/>
    </location>
</feature>
<keyword evidence="1" id="KW-1133">Transmembrane helix</keyword>
<keyword evidence="1" id="KW-0812">Transmembrane</keyword>
<keyword evidence="1" id="KW-0472">Membrane</keyword>
<dbReference type="EMBL" id="PFBC01000017">
    <property type="protein sequence ID" value="PIR88072.1"/>
    <property type="molecule type" value="Genomic_DNA"/>
</dbReference>
<protein>
    <submittedName>
        <fullName evidence="2">Uncharacterized protein</fullName>
    </submittedName>
</protein>